<reference evidence="15" key="2">
    <citation type="journal article" date="2010" name="Genome Res.">
        <title>Population genomic sequencing of Coccidioides fungi reveals recent hybridization and transposon control.</title>
        <authorList>
            <person name="Neafsey D.E."/>
            <person name="Barker B.M."/>
            <person name="Sharpton T.J."/>
            <person name="Stajich J.E."/>
            <person name="Park D.J."/>
            <person name="Whiston E."/>
            <person name="Hung C.-Y."/>
            <person name="McMahan C."/>
            <person name="White J."/>
            <person name="Sykes S."/>
            <person name="Heiman D."/>
            <person name="Young S."/>
            <person name="Zeng Q."/>
            <person name="Abouelleil A."/>
            <person name="Aftuck L."/>
            <person name="Bessette D."/>
            <person name="Brown A."/>
            <person name="FitzGerald M."/>
            <person name="Lui A."/>
            <person name="Macdonald J.P."/>
            <person name="Priest M."/>
            <person name="Orbach M.J."/>
            <person name="Galgiani J.N."/>
            <person name="Kirkland T.N."/>
            <person name="Cole G.T."/>
            <person name="Birren B.W."/>
            <person name="Henn M.R."/>
            <person name="Taylor J.W."/>
            <person name="Rounsley S.D."/>
        </authorList>
    </citation>
    <scope>GENOME REANNOTATION</scope>
    <source>
        <strain evidence="15">RS</strain>
    </source>
</reference>
<dbReference type="Gene3D" id="1.20.58.90">
    <property type="match status" value="1"/>
</dbReference>
<dbReference type="GO" id="GO:0015031">
    <property type="term" value="P:protein transport"/>
    <property type="evidence" value="ECO:0007669"/>
    <property type="project" value="UniProtKB-KW"/>
</dbReference>
<gene>
    <name evidence="14" type="ORF">CIMG_06489</name>
</gene>
<evidence type="ECO:0000256" key="12">
    <source>
        <dbReference type="SAM" id="Phobius"/>
    </source>
</evidence>
<feature type="domain" description="T-SNARE coiled-coil homology" evidence="13">
    <location>
        <begin position="179"/>
        <end position="241"/>
    </location>
</feature>
<dbReference type="FunFam" id="1.20.5.110:FF:000006">
    <property type="entry name" value="Syntaxin 6"/>
    <property type="match status" value="1"/>
</dbReference>
<dbReference type="Proteomes" id="UP000001261">
    <property type="component" value="Unassembled WGS sequence"/>
</dbReference>
<dbReference type="CDD" id="cd15851">
    <property type="entry name" value="SNARE_Syntaxin6"/>
    <property type="match status" value="1"/>
</dbReference>
<dbReference type="GO" id="GO:0048193">
    <property type="term" value="P:Golgi vesicle transport"/>
    <property type="evidence" value="ECO:0007669"/>
    <property type="project" value="InterPro"/>
</dbReference>
<feature type="region of interest" description="Disordered" evidence="11">
    <location>
        <begin position="113"/>
        <end position="160"/>
    </location>
</feature>
<dbReference type="SMART" id="SM00397">
    <property type="entry name" value="t_SNARE"/>
    <property type="match status" value="1"/>
</dbReference>
<dbReference type="KEGG" id="cim:CIMG_06489"/>
<dbReference type="FunCoup" id="A0A0E1RW08">
    <property type="interactions" value="260"/>
</dbReference>
<dbReference type="EMBL" id="GG704912">
    <property type="protein sequence ID" value="EAS31010.1"/>
    <property type="molecule type" value="Genomic_DNA"/>
</dbReference>
<evidence type="ECO:0000256" key="7">
    <source>
        <dbReference type="ARBA" id="ARBA00023034"/>
    </source>
</evidence>
<evidence type="ECO:0000256" key="3">
    <source>
        <dbReference type="ARBA" id="ARBA00022448"/>
    </source>
</evidence>
<evidence type="ECO:0000259" key="13">
    <source>
        <dbReference type="PROSITE" id="PS50192"/>
    </source>
</evidence>
<protein>
    <recommendedName>
        <fullName evidence="10">t-SNARE affecting a late Golgi compartment protein 1</fullName>
    </recommendedName>
</protein>
<evidence type="ECO:0000256" key="11">
    <source>
        <dbReference type="SAM" id="MobiDB-lite"/>
    </source>
</evidence>
<evidence type="ECO:0000313" key="15">
    <source>
        <dbReference type="Proteomes" id="UP000001261"/>
    </source>
</evidence>
<keyword evidence="15" id="KW-1185">Reference proteome</keyword>
<evidence type="ECO:0000256" key="9">
    <source>
        <dbReference type="ARBA" id="ARBA00023136"/>
    </source>
</evidence>
<proteinExistence type="inferred from homology"/>
<accession>A0A0E1RW08</accession>
<comment type="similarity">
    <text evidence="2">Belongs to the syntaxin family.</text>
</comment>
<feature type="transmembrane region" description="Helical" evidence="12">
    <location>
        <begin position="252"/>
        <end position="270"/>
    </location>
</feature>
<evidence type="ECO:0000256" key="2">
    <source>
        <dbReference type="ARBA" id="ARBA00009063"/>
    </source>
</evidence>
<keyword evidence="4 12" id="KW-0812">Transmembrane</keyword>
<evidence type="ECO:0000256" key="5">
    <source>
        <dbReference type="ARBA" id="ARBA00022927"/>
    </source>
</evidence>
<keyword evidence="6 12" id="KW-1133">Transmembrane helix</keyword>
<dbReference type="PANTHER" id="PTHR12791">
    <property type="entry name" value="GOLGI SNARE BET1-RELATED"/>
    <property type="match status" value="1"/>
</dbReference>
<dbReference type="CDD" id="cd21442">
    <property type="entry name" value="SNARE_NTD_STX6-like"/>
    <property type="match status" value="1"/>
</dbReference>
<dbReference type="STRING" id="246410.A0A0E1RW08"/>
<dbReference type="PROSITE" id="PS50192">
    <property type="entry name" value="T_SNARE"/>
    <property type="match status" value="1"/>
</dbReference>
<dbReference type="SUPFAM" id="SSF47661">
    <property type="entry name" value="t-snare proteins"/>
    <property type="match status" value="1"/>
</dbReference>
<dbReference type="GO" id="GO:0000139">
    <property type="term" value="C:Golgi membrane"/>
    <property type="evidence" value="ECO:0007669"/>
    <property type="project" value="UniProtKB-SubCell"/>
</dbReference>
<evidence type="ECO:0000256" key="1">
    <source>
        <dbReference type="ARBA" id="ARBA00004409"/>
    </source>
</evidence>
<evidence type="ECO:0000256" key="8">
    <source>
        <dbReference type="ARBA" id="ARBA00023054"/>
    </source>
</evidence>
<evidence type="ECO:0000313" key="14">
    <source>
        <dbReference type="EMBL" id="EAS31010.1"/>
    </source>
</evidence>
<dbReference type="FunFam" id="1.20.58.90:FF:000012">
    <property type="entry name" value="SNARE domain protein"/>
    <property type="match status" value="1"/>
</dbReference>
<keyword evidence="7" id="KW-0333">Golgi apparatus</keyword>
<dbReference type="InParanoid" id="A0A0E1RW08"/>
<keyword evidence="9 12" id="KW-0472">Membrane</keyword>
<dbReference type="VEuPathDB" id="FungiDB:CIMG_06489"/>
<name>A0A0E1RW08_COCIM</name>
<dbReference type="InterPro" id="IPR015260">
    <property type="entry name" value="Syntaxin-6/10/61_N"/>
</dbReference>
<dbReference type="Gene3D" id="1.20.5.110">
    <property type="match status" value="1"/>
</dbReference>
<feature type="compositionally biased region" description="Gly residues" evidence="11">
    <location>
        <begin position="133"/>
        <end position="150"/>
    </location>
</feature>
<dbReference type="SUPFAM" id="SSF58038">
    <property type="entry name" value="SNARE fusion complex"/>
    <property type="match status" value="1"/>
</dbReference>
<dbReference type="RefSeq" id="XP_001242593.1">
    <property type="nucleotide sequence ID" value="XM_001242592.2"/>
</dbReference>
<keyword evidence="5" id="KW-0653">Protein transport</keyword>
<evidence type="ECO:0000256" key="10">
    <source>
        <dbReference type="ARBA" id="ARBA00073343"/>
    </source>
</evidence>
<comment type="subcellular location">
    <subcellularLocation>
        <location evidence="1">Golgi apparatus membrane</location>
        <topology evidence="1">Single-pass type IV membrane protein</topology>
    </subcellularLocation>
</comment>
<organism evidence="14 15">
    <name type="scientific">Coccidioides immitis (strain RS)</name>
    <name type="common">Valley fever fungus</name>
    <dbReference type="NCBI Taxonomy" id="246410"/>
    <lineage>
        <taxon>Eukaryota</taxon>
        <taxon>Fungi</taxon>
        <taxon>Dikarya</taxon>
        <taxon>Ascomycota</taxon>
        <taxon>Pezizomycotina</taxon>
        <taxon>Eurotiomycetes</taxon>
        <taxon>Eurotiomycetidae</taxon>
        <taxon>Onygenales</taxon>
        <taxon>Onygenaceae</taxon>
        <taxon>Coccidioides</taxon>
    </lineage>
</organism>
<dbReference type="Pfam" id="PF09177">
    <property type="entry name" value="STX6_10_61_N"/>
    <property type="match status" value="1"/>
</dbReference>
<dbReference type="InterPro" id="IPR000727">
    <property type="entry name" value="T_SNARE_dom"/>
</dbReference>
<keyword evidence="3" id="KW-0813">Transport</keyword>
<dbReference type="AlphaFoldDB" id="A0A0E1RW08"/>
<reference evidence="15" key="1">
    <citation type="journal article" date="2009" name="Genome Res.">
        <title>Comparative genomic analyses of the human fungal pathogens Coccidioides and their relatives.</title>
        <authorList>
            <person name="Sharpton T.J."/>
            <person name="Stajich J.E."/>
            <person name="Rounsley S.D."/>
            <person name="Gardner M.J."/>
            <person name="Wortman J.R."/>
            <person name="Jordar V.S."/>
            <person name="Maiti R."/>
            <person name="Kodira C.D."/>
            <person name="Neafsey D.E."/>
            <person name="Zeng Q."/>
            <person name="Hung C.-Y."/>
            <person name="McMahan C."/>
            <person name="Muszewska A."/>
            <person name="Grynberg M."/>
            <person name="Mandel M.A."/>
            <person name="Kellner E.M."/>
            <person name="Barker B.M."/>
            <person name="Galgiani J.N."/>
            <person name="Orbach M.J."/>
            <person name="Kirkland T.N."/>
            <person name="Cole G.T."/>
            <person name="Henn M.R."/>
            <person name="Birren B.W."/>
            <person name="Taylor J.W."/>
        </authorList>
    </citation>
    <scope>NUCLEOTIDE SEQUENCE [LARGE SCALE GENOMIC DNA]</scope>
    <source>
        <strain evidence="15">RS</strain>
    </source>
</reference>
<dbReference type="InterPro" id="IPR010989">
    <property type="entry name" value="SNARE"/>
</dbReference>
<evidence type="ECO:0000256" key="6">
    <source>
        <dbReference type="ARBA" id="ARBA00022989"/>
    </source>
</evidence>
<keyword evidence="8" id="KW-0175">Coiled coil</keyword>
<dbReference type="GeneID" id="4561440"/>
<dbReference type="OMA" id="EHDPYRF"/>
<evidence type="ECO:0000256" key="4">
    <source>
        <dbReference type="ARBA" id="ARBA00022692"/>
    </source>
</evidence>
<dbReference type="OrthoDB" id="546861at2759"/>
<sequence>MNPDDNDPFLQVQADILATLNTTRPLFSSYQRIRSLATKPNNPELLQAREELQSTLHELSTDLEDLVDSVRVVENDPYRYGIELDEVERRRRLVEDVGREIEGMREGLQKTVASNAATAGREAGGKRVPADISGGGGGIGGEGGGGGGGALPNPSDFDHLLDEDRDEDYYAELEHQRQLEMMQEQDQQLDGVFRTVGNLRQQADDMGRELEEQAEILKDVDTLADRVGGKLQSGVRRVGHIIRRNEDTMSSCCIAILIMVLILLLILVIVL</sequence>